<dbReference type="STRING" id="280332.CQ12_24565"/>
<dbReference type="SMART" id="SM00849">
    <property type="entry name" value="Lactamase_B"/>
    <property type="match status" value="1"/>
</dbReference>
<accession>A0A0R3KWV5</accession>
<evidence type="ECO:0000313" key="2">
    <source>
        <dbReference type="EMBL" id="KRQ99939.1"/>
    </source>
</evidence>
<sequence>MPLWTCEQCGAQFPETAEPPAACPVCEDERQYVNWNGQTWIAREKLAQRYKLVWRDDLGIPGISMQPGFAIGQRALLVPEADGCVMWDCVPLATGEGIDYVRSLGGLKAIAVSHPHYYGAVADWSEAFGGVPVYLHGDDRAFVTRPHSAIVPWTGDSHRISDDILLVRTGGHFAGGTILHWRAGAQGKGALLTGDVAMVAMDRRSLSFMYSYPNYIPLNATAVHRIARAVEPLAFDRIYGAWWGRNIEANAKAAFEMSVRRYIAAISG</sequence>
<proteinExistence type="predicted"/>
<keyword evidence="3" id="KW-1185">Reference proteome</keyword>
<reference evidence="2 3" key="1">
    <citation type="submission" date="2014-03" db="EMBL/GenBank/DDBJ databases">
        <title>Bradyrhizobium valentinum sp. nov., isolated from effective nodules of Lupinus mariae-josephae, a lupine endemic of basic-lime soils in Eastern Spain.</title>
        <authorList>
            <person name="Duran D."/>
            <person name="Rey L."/>
            <person name="Navarro A."/>
            <person name="Busquets A."/>
            <person name="Imperial J."/>
            <person name="Ruiz-Argueso T."/>
        </authorList>
    </citation>
    <scope>NUCLEOTIDE SEQUENCE [LARGE SCALE GENOMIC DNA]</scope>
    <source>
        <strain evidence="2 3">PAC68</strain>
    </source>
</reference>
<evidence type="ECO:0000313" key="3">
    <source>
        <dbReference type="Proteomes" id="UP000050863"/>
    </source>
</evidence>
<feature type="domain" description="Metallo-beta-lactamase" evidence="1">
    <location>
        <begin position="72"/>
        <end position="242"/>
    </location>
</feature>
<protein>
    <submittedName>
        <fullName evidence="2">MBL fold metallo-hydrolase</fullName>
    </submittedName>
</protein>
<evidence type="ECO:0000259" key="1">
    <source>
        <dbReference type="SMART" id="SM00849"/>
    </source>
</evidence>
<dbReference type="Proteomes" id="UP000050863">
    <property type="component" value="Unassembled WGS sequence"/>
</dbReference>
<dbReference type="InterPro" id="IPR001279">
    <property type="entry name" value="Metallo-B-lactamas"/>
</dbReference>
<dbReference type="EMBL" id="LLXZ01000176">
    <property type="protein sequence ID" value="KRQ99939.1"/>
    <property type="molecule type" value="Genomic_DNA"/>
</dbReference>
<dbReference type="SUPFAM" id="SSF56281">
    <property type="entry name" value="Metallo-hydrolase/oxidoreductase"/>
    <property type="match status" value="1"/>
</dbReference>
<dbReference type="GO" id="GO:0016787">
    <property type="term" value="F:hydrolase activity"/>
    <property type="evidence" value="ECO:0007669"/>
    <property type="project" value="UniProtKB-KW"/>
</dbReference>
<organism evidence="2 3">
    <name type="scientific">Bradyrhizobium jicamae</name>
    <dbReference type="NCBI Taxonomy" id="280332"/>
    <lineage>
        <taxon>Bacteria</taxon>
        <taxon>Pseudomonadati</taxon>
        <taxon>Pseudomonadota</taxon>
        <taxon>Alphaproteobacteria</taxon>
        <taxon>Hyphomicrobiales</taxon>
        <taxon>Nitrobacteraceae</taxon>
        <taxon>Bradyrhizobium</taxon>
    </lineage>
</organism>
<dbReference type="RefSeq" id="WP_057838787.1">
    <property type="nucleotide sequence ID" value="NZ_LLXZ01000176.1"/>
</dbReference>
<dbReference type="PANTHER" id="PTHR36839:SF1">
    <property type="entry name" value="METALLO-BETA-LACTAMASE FAMILY PROTEIN (AFU_ORTHOLOGUE AFUA_5G12770)"/>
    <property type="match status" value="1"/>
</dbReference>
<dbReference type="AlphaFoldDB" id="A0A0R3KWV5"/>
<dbReference type="PANTHER" id="PTHR36839">
    <property type="entry name" value="METALLO-BETA-LACTAMASE FAMILY PROTEIN (AFU_ORTHOLOGUE AFUA_5G12770)"/>
    <property type="match status" value="1"/>
</dbReference>
<dbReference type="Gene3D" id="3.60.15.10">
    <property type="entry name" value="Ribonuclease Z/Hydroxyacylglutathione hydrolase-like"/>
    <property type="match status" value="1"/>
</dbReference>
<dbReference type="InterPro" id="IPR036866">
    <property type="entry name" value="RibonucZ/Hydroxyglut_hydro"/>
</dbReference>
<gene>
    <name evidence="2" type="ORF">CQ12_24565</name>
</gene>
<keyword evidence="2" id="KW-0378">Hydrolase</keyword>
<name>A0A0R3KWV5_9BRAD</name>
<dbReference type="OrthoDB" id="2373347at2"/>
<comment type="caution">
    <text evidence="2">The sequence shown here is derived from an EMBL/GenBank/DDBJ whole genome shotgun (WGS) entry which is preliminary data.</text>
</comment>